<evidence type="ECO:0000313" key="3">
    <source>
        <dbReference type="EMBL" id="MCD7464202.1"/>
    </source>
</evidence>
<feature type="region of interest" description="Disordered" evidence="1">
    <location>
        <begin position="26"/>
        <end position="63"/>
    </location>
</feature>
<gene>
    <name evidence="3" type="ORF">HAX54_052277</name>
</gene>
<reference evidence="3 4" key="1">
    <citation type="journal article" date="2021" name="BMC Genomics">
        <title>Datura genome reveals duplications of psychoactive alkaloid biosynthetic genes and high mutation rate following tissue culture.</title>
        <authorList>
            <person name="Rajewski A."/>
            <person name="Carter-House D."/>
            <person name="Stajich J."/>
            <person name="Litt A."/>
        </authorList>
    </citation>
    <scope>NUCLEOTIDE SEQUENCE [LARGE SCALE GENOMIC DNA]</scope>
    <source>
        <strain evidence="3">AR-01</strain>
    </source>
</reference>
<keyword evidence="2" id="KW-0732">Signal</keyword>
<feature type="region of interest" description="Disordered" evidence="1">
    <location>
        <begin position="98"/>
        <end position="120"/>
    </location>
</feature>
<accession>A0ABS8SYR2</accession>
<feature type="signal peptide" evidence="2">
    <location>
        <begin position="1"/>
        <end position="22"/>
    </location>
</feature>
<feature type="chain" id="PRO_5046269288" evidence="2">
    <location>
        <begin position="23"/>
        <end position="120"/>
    </location>
</feature>
<organism evidence="3 4">
    <name type="scientific">Datura stramonium</name>
    <name type="common">Jimsonweed</name>
    <name type="synonym">Common thornapple</name>
    <dbReference type="NCBI Taxonomy" id="4076"/>
    <lineage>
        <taxon>Eukaryota</taxon>
        <taxon>Viridiplantae</taxon>
        <taxon>Streptophyta</taxon>
        <taxon>Embryophyta</taxon>
        <taxon>Tracheophyta</taxon>
        <taxon>Spermatophyta</taxon>
        <taxon>Magnoliopsida</taxon>
        <taxon>eudicotyledons</taxon>
        <taxon>Gunneridae</taxon>
        <taxon>Pentapetalae</taxon>
        <taxon>asterids</taxon>
        <taxon>lamiids</taxon>
        <taxon>Solanales</taxon>
        <taxon>Solanaceae</taxon>
        <taxon>Solanoideae</taxon>
        <taxon>Datureae</taxon>
        <taxon>Datura</taxon>
    </lineage>
</organism>
<proteinExistence type="predicted"/>
<name>A0ABS8SYR2_DATST</name>
<dbReference type="EMBL" id="JACEIK010000945">
    <property type="protein sequence ID" value="MCD7464202.1"/>
    <property type="molecule type" value="Genomic_DNA"/>
</dbReference>
<evidence type="ECO:0000313" key="4">
    <source>
        <dbReference type="Proteomes" id="UP000823775"/>
    </source>
</evidence>
<evidence type="ECO:0000256" key="1">
    <source>
        <dbReference type="SAM" id="MobiDB-lite"/>
    </source>
</evidence>
<comment type="caution">
    <text evidence="3">The sequence shown here is derived from an EMBL/GenBank/DDBJ whole genome shotgun (WGS) entry which is preliminary data.</text>
</comment>
<sequence length="120" mass="13284">MAWMSATCSMIILQLMWKVGLSFDEPFDDDTPTLEPRVLDDEEKEDDEDEPECDNEEGDSEFFLTDEDIDQYNGSSRSTFSSSKGKAKVIGGHEHKGAHLGQGFGIQTPSLLAPPADQQV</sequence>
<dbReference type="Proteomes" id="UP000823775">
    <property type="component" value="Unassembled WGS sequence"/>
</dbReference>
<protein>
    <submittedName>
        <fullName evidence="3">Uncharacterized protein</fullName>
    </submittedName>
</protein>
<evidence type="ECO:0000256" key="2">
    <source>
        <dbReference type="SAM" id="SignalP"/>
    </source>
</evidence>
<feature type="compositionally biased region" description="Acidic residues" evidence="1">
    <location>
        <begin position="40"/>
        <end position="63"/>
    </location>
</feature>
<keyword evidence="4" id="KW-1185">Reference proteome</keyword>